<dbReference type="RefSeq" id="WP_168823790.1">
    <property type="nucleotide sequence ID" value="NZ_JABAEB010000003.1"/>
</dbReference>
<sequence>MHNDQYTIIKLSGSLAKKFGREHKRYLDTGTTTEAFSAIKNTVKGFEQFIKEQSKLGLRYAIFRNGNNVGEGEFDLSGTREIRIVPVIGGSKRGGVLQTIVGAALIVIGYIFPAVGAYTIPAGVGMIAGGVVQMLSPQVKGLNGREAAENAPSYAFGGAVNTTAAGNPVGIGYGKRRIGGAIISAGIYAEDIATTKRPIQTVGGNSNQNID</sequence>
<evidence type="ECO:0000256" key="1">
    <source>
        <dbReference type="SAM" id="Phobius"/>
    </source>
</evidence>
<reference evidence="2 3" key="1">
    <citation type="submission" date="2020-04" db="EMBL/GenBank/DDBJ databases">
        <title>The first description of lens atrophy caused by putative novel Shewanella sp. that is a new emerging pathogen for cultured rainbow trout?</title>
        <authorList>
            <person name="Saticioglu I.B."/>
            <person name="Duman M."/>
            <person name="Altun S."/>
        </authorList>
    </citation>
    <scope>NUCLEOTIDE SEQUENCE [LARGE SCALE GENOMIC DNA]</scope>
    <source>
        <strain evidence="2 3">S-1</strain>
    </source>
</reference>
<proteinExistence type="predicted"/>
<comment type="caution">
    <text evidence="2">The sequence shown here is derived from an EMBL/GenBank/DDBJ whole genome shotgun (WGS) entry which is preliminary data.</text>
</comment>
<keyword evidence="1" id="KW-1133">Transmembrane helix</keyword>
<evidence type="ECO:0000313" key="3">
    <source>
        <dbReference type="Proteomes" id="UP000527352"/>
    </source>
</evidence>
<gene>
    <name evidence="2" type="ORF">HGO26_05470</name>
</gene>
<dbReference type="Proteomes" id="UP000527352">
    <property type="component" value="Unassembled WGS sequence"/>
</dbReference>
<protein>
    <submittedName>
        <fullName evidence="2">Tail assembly protein</fullName>
    </submittedName>
</protein>
<accession>A0ABX1KJI3</accession>
<feature type="transmembrane region" description="Helical" evidence="1">
    <location>
        <begin position="95"/>
        <end position="112"/>
    </location>
</feature>
<keyword evidence="1" id="KW-0812">Transmembrane</keyword>
<keyword evidence="3" id="KW-1185">Reference proteome</keyword>
<evidence type="ECO:0000313" key="2">
    <source>
        <dbReference type="EMBL" id="NLQ22328.1"/>
    </source>
</evidence>
<keyword evidence="1" id="KW-0472">Membrane</keyword>
<name>A0ABX1KJI3_9GAMM</name>
<dbReference type="EMBL" id="JABAEB010000003">
    <property type="protein sequence ID" value="NLQ22328.1"/>
    <property type="molecule type" value="Genomic_DNA"/>
</dbReference>
<organism evidence="2 3">
    <name type="scientific">Shewanella oncorhynchi</name>
    <dbReference type="NCBI Taxonomy" id="2726434"/>
    <lineage>
        <taxon>Bacteria</taxon>
        <taxon>Pseudomonadati</taxon>
        <taxon>Pseudomonadota</taxon>
        <taxon>Gammaproteobacteria</taxon>
        <taxon>Alteromonadales</taxon>
        <taxon>Shewanellaceae</taxon>
        <taxon>Shewanella</taxon>
    </lineage>
</organism>